<dbReference type="STRING" id="1918946.VPAL9027_00375"/>
<keyword evidence="1" id="KW-1133">Transmembrane helix</keyword>
<dbReference type="RefSeq" id="WP_077311738.1">
    <property type="nucleotide sequence ID" value="NZ_AP024887.1"/>
</dbReference>
<evidence type="ECO:0000256" key="2">
    <source>
        <dbReference type="SAM" id="SignalP"/>
    </source>
</evidence>
<evidence type="ECO:0000313" key="3">
    <source>
        <dbReference type="EMBL" id="SJL82447.1"/>
    </source>
</evidence>
<feature type="chain" id="PRO_5013023575" description="Inner membrane protein YdcZ" evidence="2">
    <location>
        <begin position="21"/>
        <end position="155"/>
    </location>
</feature>
<evidence type="ECO:0008006" key="5">
    <source>
        <dbReference type="Google" id="ProtNLM"/>
    </source>
</evidence>
<dbReference type="EMBL" id="FUFT01000001">
    <property type="protein sequence ID" value="SJL82447.1"/>
    <property type="molecule type" value="Genomic_DNA"/>
</dbReference>
<protein>
    <recommendedName>
        <fullName evidence="5">Inner membrane protein YdcZ</fullName>
    </recommendedName>
</protein>
<sequence length="155" mass="17017">MNLFYLVLALTSGMGLSIQAAVNSRLSSGVNDQPLMAAFISFTIGAICLGVLALVQVQWSGMTQQLAAQPWWRWVGGAIGAMVVFTSVFLAPRIGITNTMFLFIIGQLITGMLIDSFGWIQMPIRPVFWWKYVGLVLMLLGLSLFMFGERLFGSS</sequence>
<feature type="transmembrane region" description="Helical" evidence="1">
    <location>
        <begin position="71"/>
        <end position="94"/>
    </location>
</feature>
<gene>
    <name evidence="3" type="ORF">VPAL9027_00375</name>
</gene>
<evidence type="ECO:0000313" key="4">
    <source>
        <dbReference type="Proteomes" id="UP000189475"/>
    </source>
</evidence>
<proteinExistence type="predicted"/>
<feature type="transmembrane region" description="Helical" evidence="1">
    <location>
        <begin position="36"/>
        <end position="59"/>
    </location>
</feature>
<reference evidence="3 4" key="1">
    <citation type="submission" date="2017-02" db="EMBL/GenBank/DDBJ databases">
        <authorList>
            <person name="Peterson S.W."/>
        </authorList>
    </citation>
    <scope>NUCLEOTIDE SEQUENCE [LARGE SCALE GENOMIC DNA]</scope>
    <source>
        <strain evidence="3 4">CECT 9027</strain>
    </source>
</reference>
<feature type="transmembrane region" description="Helical" evidence="1">
    <location>
        <begin position="100"/>
        <end position="120"/>
    </location>
</feature>
<keyword evidence="1" id="KW-0812">Transmembrane</keyword>
<evidence type="ECO:0000256" key="1">
    <source>
        <dbReference type="SAM" id="Phobius"/>
    </source>
</evidence>
<dbReference type="PANTHER" id="PTHR34821:SF2">
    <property type="entry name" value="INNER MEMBRANE PROTEIN YDCZ"/>
    <property type="match status" value="1"/>
</dbReference>
<dbReference type="AlphaFoldDB" id="A0A1R4B0N6"/>
<dbReference type="Pfam" id="PF04657">
    <property type="entry name" value="DMT_YdcZ"/>
    <property type="match status" value="1"/>
</dbReference>
<feature type="signal peptide" evidence="2">
    <location>
        <begin position="1"/>
        <end position="20"/>
    </location>
</feature>
<accession>A0A1R4B0N6</accession>
<organism evidence="3 4">
    <name type="scientific">Vibrio palustris</name>
    <dbReference type="NCBI Taxonomy" id="1918946"/>
    <lineage>
        <taxon>Bacteria</taxon>
        <taxon>Pseudomonadati</taxon>
        <taxon>Pseudomonadota</taxon>
        <taxon>Gammaproteobacteria</taxon>
        <taxon>Vibrionales</taxon>
        <taxon>Vibrionaceae</taxon>
        <taxon>Vibrio</taxon>
    </lineage>
</organism>
<feature type="transmembrane region" description="Helical" evidence="1">
    <location>
        <begin position="127"/>
        <end position="147"/>
    </location>
</feature>
<keyword evidence="4" id="KW-1185">Reference proteome</keyword>
<name>A0A1R4B0N6_9VIBR</name>
<keyword evidence="2" id="KW-0732">Signal</keyword>
<dbReference type="GO" id="GO:0005886">
    <property type="term" value="C:plasma membrane"/>
    <property type="evidence" value="ECO:0007669"/>
    <property type="project" value="TreeGrafter"/>
</dbReference>
<dbReference type="OrthoDB" id="9097160at2"/>
<keyword evidence="1" id="KW-0472">Membrane</keyword>
<dbReference type="Proteomes" id="UP000189475">
    <property type="component" value="Unassembled WGS sequence"/>
</dbReference>
<dbReference type="InterPro" id="IPR006750">
    <property type="entry name" value="YdcZ"/>
</dbReference>
<dbReference type="PANTHER" id="PTHR34821">
    <property type="entry name" value="INNER MEMBRANE PROTEIN YDCZ"/>
    <property type="match status" value="1"/>
</dbReference>